<evidence type="ECO:0000313" key="2">
    <source>
        <dbReference type="Proteomes" id="UP000032180"/>
    </source>
</evidence>
<accession>A0A0D9WXX2</accession>
<name>A0A0D9WXX2_9ORYZ</name>
<reference evidence="1" key="3">
    <citation type="submission" date="2015-04" db="UniProtKB">
        <authorList>
            <consortium name="EnsemblPlants"/>
        </authorList>
    </citation>
    <scope>IDENTIFICATION</scope>
</reference>
<proteinExistence type="predicted"/>
<evidence type="ECO:0000313" key="1">
    <source>
        <dbReference type="EnsemblPlants" id="LPERR07G09540.1"/>
    </source>
</evidence>
<dbReference type="AlphaFoldDB" id="A0A0D9WXX2"/>
<protein>
    <submittedName>
        <fullName evidence="1">Uncharacterized protein</fullName>
    </submittedName>
</protein>
<dbReference type="Gramene" id="LPERR07G09540.1">
    <property type="protein sequence ID" value="LPERR07G09540.1"/>
    <property type="gene ID" value="LPERR07G09540"/>
</dbReference>
<dbReference type="HOGENOM" id="CLU_2227028_0_0_1"/>
<dbReference type="Proteomes" id="UP000032180">
    <property type="component" value="Chromosome 7"/>
</dbReference>
<keyword evidence="2" id="KW-1185">Reference proteome</keyword>
<sequence length="106" mass="11854">MSSSPTSRHMTASLWSCIYRSKEYTQYWCSGMLFSLAQISTTADPSLSLTQIASPYLIPAAAEDAGLPFRFGGDLWFLKLKFCRVVKLKFNPDTSSRIQLCTVSID</sequence>
<organism evidence="1 2">
    <name type="scientific">Leersia perrieri</name>
    <dbReference type="NCBI Taxonomy" id="77586"/>
    <lineage>
        <taxon>Eukaryota</taxon>
        <taxon>Viridiplantae</taxon>
        <taxon>Streptophyta</taxon>
        <taxon>Embryophyta</taxon>
        <taxon>Tracheophyta</taxon>
        <taxon>Spermatophyta</taxon>
        <taxon>Magnoliopsida</taxon>
        <taxon>Liliopsida</taxon>
        <taxon>Poales</taxon>
        <taxon>Poaceae</taxon>
        <taxon>BOP clade</taxon>
        <taxon>Oryzoideae</taxon>
        <taxon>Oryzeae</taxon>
        <taxon>Oryzinae</taxon>
        <taxon>Leersia</taxon>
    </lineage>
</organism>
<reference evidence="1 2" key="1">
    <citation type="submission" date="2012-08" db="EMBL/GenBank/DDBJ databases">
        <title>Oryza genome evolution.</title>
        <authorList>
            <person name="Wing R.A."/>
        </authorList>
    </citation>
    <scope>NUCLEOTIDE SEQUENCE</scope>
</reference>
<dbReference type="EnsemblPlants" id="LPERR07G09540.1">
    <property type="protein sequence ID" value="LPERR07G09540.1"/>
    <property type="gene ID" value="LPERR07G09540"/>
</dbReference>
<reference evidence="2" key="2">
    <citation type="submission" date="2013-12" db="EMBL/GenBank/DDBJ databases">
        <authorList>
            <person name="Yu Y."/>
            <person name="Lee S."/>
            <person name="de Baynast K."/>
            <person name="Wissotski M."/>
            <person name="Liu L."/>
            <person name="Talag J."/>
            <person name="Goicoechea J."/>
            <person name="Angelova A."/>
            <person name="Jetty R."/>
            <person name="Kudrna D."/>
            <person name="Golser W."/>
            <person name="Rivera L."/>
            <person name="Zhang J."/>
            <person name="Wing R."/>
        </authorList>
    </citation>
    <scope>NUCLEOTIDE SEQUENCE</scope>
</reference>